<evidence type="ECO:0000256" key="3">
    <source>
        <dbReference type="ARBA" id="ARBA00022776"/>
    </source>
</evidence>
<sequence length="218" mass="25218">MTSIDAKYDLLRHTMASELNEISTSSTVRNMNLTESINLLKSKNHKELKSEIETKIVTFLANFEKLIQREQSTLEYLKSELEHFEKDLEKDIAQVTKADHLSGEIENLDKVQFELVSEINKQETETTKQANLLDLKLAKLQALKDQVSGFEDQELENSRLHSQEMKLRLFQSMGVIVSEPELKTEKVLVQKPRGLETHVLETSGYSNFFISNFIWDRL</sequence>
<keyword evidence="5 10" id="KW-0175">Coiled coil</keyword>
<evidence type="ECO:0000256" key="7">
    <source>
        <dbReference type="ARBA" id="ARBA00023306"/>
    </source>
</evidence>
<evidence type="ECO:0000313" key="11">
    <source>
        <dbReference type="EMBL" id="CDK24674.1"/>
    </source>
</evidence>
<accession>W6MFN5</accession>
<evidence type="ECO:0000313" key="12">
    <source>
        <dbReference type="Proteomes" id="UP000019384"/>
    </source>
</evidence>
<gene>
    <name evidence="11" type="ORF">KUCA_T00000640001</name>
</gene>
<dbReference type="GO" id="GO:0005634">
    <property type="term" value="C:nucleus"/>
    <property type="evidence" value="ECO:0007669"/>
    <property type="project" value="UniProtKB-SubCell"/>
</dbReference>
<evidence type="ECO:0000256" key="2">
    <source>
        <dbReference type="ARBA" id="ARBA00022618"/>
    </source>
</evidence>
<dbReference type="AlphaFoldDB" id="W6MFN5"/>
<dbReference type="CDD" id="cd11565">
    <property type="entry name" value="RWD_Spc24"/>
    <property type="match status" value="1"/>
</dbReference>
<dbReference type="GO" id="GO:0000776">
    <property type="term" value="C:kinetochore"/>
    <property type="evidence" value="ECO:0007669"/>
    <property type="project" value="UniProtKB-KW"/>
</dbReference>
<dbReference type="InterPro" id="IPR038066">
    <property type="entry name" value="Spc24_Fungi_globular_sf"/>
</dbReference>
<keyword evidence="8 9" id="KW-0137">Centromere</keyword>
<protein>
    <recommendedName>
        <fullName evidence="9">Kinetochore protein Spc24</fullName>
    </recommendedName>
</protein>
<evidence type="ECO:0000256" key="5">
    <source>
        <dbReference type="ARBA" id="ARBA00023054"/>
    </source>
</evidence>
<evidence type="ECO:0000256" key="6">
    <source>
        <dbReference type="ARBA" id="ARBA00023242"/>
    </source>
</evidence>
<reference evidence="11" key="1">
    <citation type="submission" date="2013-12" db="EMBL/GenBank/DDBJ databases">
        <authorList>
            <person name="Genoscope - CEA"/>
        </authorList>
    </citation>
    <scope>NUCLEOTIDE SEQUENCE</scope>
    <source>
        <strain evidence="11">CBS 1993</strain>
    </source>
</reference>
<feature type="coiled-coil region" evidence="10">
    <location>
        <begin position="60"/>
        <end position="94"/>
    </location>
</feature>
<name>W6MFN5_9ASCO</name>
<keyword evidence="2 9" id="KW-0132">Cell division</keyword>
<keyword evidence="4 9" id="KW-0995">Kinetochore</keyword>
<organism evidence="11 12">
    <name type="scientific">Kuraishia capsulata CBS 1993</name>
    <dbReference type="NCBI Taxonomy" id="1382522"/>
    <lineage>
        <taxon>Eukaryota</taxon>
        <taxon>Fungi</taxon>
        <taxon>Dikarya</taxon>
        <taxon>Ascomycota</taxon>
        <taxon>Saccharomycotina</taxon>
        <taxon>Pichiomycetes</taxon>
        <taxon>Pichiales</taxon>
        <taxon>Pichiaceae</taxon>
        <taxon>Kuraishia</taxon>
    </lineage>
</organism>
<dbReference type="GeneID" id="34518079"/>
<evidence type="ECO:0000256" key="4">
    <source>
        <dbReference type="ARBA" id="ARBA00022838"/>
    </source>
</evidence>
<comment type="similarity">
    <text evidence="9">Belongs to the SPC24 family.</text>
</comment>
<dbReference type="HOGENOM" id="CLU_1372574_0_0_1"/>
<keyword evidence="1 9" id="KW-0158">Chromosome</keyword>
<evidence type="ECO:0000256" key="10">
    <source>
        <dbReference type="SAM" id="Coils"/>
    </source>
</evidence>
<comment type="subcellular location">
    <subcellularLocation>
        <location evidence="9">Nucleus</location>
    </subcellularLocation>
    <subcellularLocation>
        <location evidence="9">Chromosome</location>
        <location evidence="9">Centromere</location>
        <location evidence="9">Kinetochore</location>
    </subcellularLocation>
</comment>
<dbReference type="EMBL" id="HG793125">
    <property type="protein sequence ID" value="CDK24674.1"/>
    <property type="molecule type" value="Genomic_DNA"/>
</dbReference>
<proteinExistence type="inferred from homology"/>
<dbReference type="RefSeq" id="XP_022456691.1">
    <property type="nucleotide sequence ID" value="XM_022605199.1"/>
</dbReference>
<dbReference type="Proteomes" id="UP000019384">
    <property type="component" value="Unassembled WGS sequence"/>
</dbReference>
<evidence type="ECO:0000256" key="8">
    <source>
        <dbReference type="ARBA" id="ARBA00023328"/>
    </source>
</evidence>
<keyword evidence="3 9" id="KW-0498">Mitosis</keyword>
<dbReference type="Gene3D" id="3.30.160.430">
    <property type="match status" value="1"/>
</dbReference>
<evidence type="ECO:0000256" key="9">
    <source>
        <dbReference type="RuleBase" id="RU368011"/>
    </source>
</evidence>
<dbReference type="Pfam" id="PF08286">
    <property type="entry name" value="Spc24"/>
    <property type="match status" value="1"/>
</dbReference>
<comment type="subunit">
    <text evidence="9">Component of the NDC80 complex.</text>
</comment>
<evidence type="ECO:0000256" key="1">
    <source>
        <dbReference type="ARBA" id="ARBA00022454"/>
    </source>
</evidence>
<keyword evidence="6 9" id="KW-0539">Nucleus</keyword>
<keyword evidence="7 9" id="KW-0131">Cell cycle</keyword>
<dbReference type="OrthoDB" id="3344830at2759"/>
<dbReference type="GO" id="GO:0051301">
    <property type="term" value="P:cell division"/>
    <property type="evidence" value="ECO:0007669"/>
    <property type="project" value="UniProtKB-UniRule"/>
</dbReference>
<dbReference type="InterPro" id="IPR013252">
    <property type="entry name" value="Ndc80_Spc24"/>
</dbReference>
<reference evidence="11" key="2">
    <citation type="submission" date="2014-02" db="EMBL/GenBank/DDBJ databases">
        <title>Complete DNA sequence of /Kuraishia capsulata/ illustrates novel genomic features among budding yeasts (/Saccharomycotina/).</title>
        <authorList>
            <person name="Morales L."/>
            <person name="Noel B."/>
            <person name="Porcel B."/>
            <person name="Marcet-Houben M."/>
            <person name="Hullo M-F."/>
            <person name="Sacerdot C."/>
            <person name="Tekaia F."/>
            <person name="Leh-Louis V."/>
            <person name="Despons L."/>
            <person name="Khanna V."/>
            <person name="Aury J-M."/>
            <person name="Barbe V."/>
            <person name="Couloux A."/>
            <person name="Labadie K."/>
            <person name="Pelletier E."/>
            <person name="Souciet J-L."/>
            <person name="Boekhout T."/>
            <person name="Gabaldon T."/>
            <person name="Wincker P."/>
            <person name="Dujon B."/>
        </authorList>
    </citation>
    <scope>NUCLEOTIDE SEQUENCE</scope>
    <source>
        <strain evidence="11">CBS 1993</strain>
    </source>
</reference>
<dbReference type="SUPFAM" id="SSF143026">
    <property type="entry name" value="Kinetochore globular domain"/>
    <property type="match status" value="1"/>
</dbReference>
<comment type="function">
    <text evidence="9">Acts as a component of the essential kinetochore-associated NDC80 complex, which is required for chromosome segregation and spindle checkpoint activity.</text>
</comment>
<keyword evidence="12" id="KW-1185">Reference proteome</keyword>